<dbReference type="EMBL" id="JAQNDN010000004">
    <property type="protein sequence ID" value="MDC0668394.1"/>
    <property type="molecule type" value="Genomic_DNA"/>
</dbReference>
<evidence type="ECO:0000313" key="3">
    <source>
        <dbReference type="Proteomes" id="UP001217838"/>
    </source>
</evidence>
<dbReference type="Proteomes" id="UP001217838">
    <property type="component" value="Unassembled WGS sequence"/>
</dbReference>
<reference evidence="2 3" key="1">
    <citation type="submission" date="2022-11" db="EMBL/GenBank/DDBJ databases">
        <title>Minimal conservation of predation-associated metabolite biosynthetic gene clusters underscores biosynthetic potential of Myxococcota including descriptions for ten novel species: Archangium lansinium sp. nov., Myxococcus landrumus sp. nov., Nannocystis bai.</title>
        <authorList>
            <person name="Ahearne A."/>
            <person name="Stevens C."/>
            <person name="Dowd S."/>
        </authorList>
    </citation>
    <scope>NUCLEOTIDE SEQUENCE [LARGE SCALE GENOMIC DNA]</scope>
    <source>
        <strain evidence="2 3">NCELM</strain>
    </source>
</reference>
<name>A0ABT5B2R2_9BACT</name>
<gene>
    <name evidence="2" type="ORF">POL58_11630</name>
</gene>
<protein>
    <submittedName>
        <fullName evidence="2">Uncharacterized protein</fullName>
    </submittedName>
</protein>
<accession>A0ABT5B2R2</accession>
<feature type="region of interest" description="Disordered" evidence="1">
    <location>
        <begin position="38"/>
        <end position="69"/>
    </location>
</feature>
<keyword evidence="3" id="KW-1185">Reference proteome</keyword>
<organism evidence="2 3">
    <name type="scientific">Nannocystis radixulma</name>
    <dbReference type="NCBI Taxonomy" id="2995305"/>
    <lineage>
        <taxon>Bacteria</taxon>
        <taxon>Pseudomonadati</taxon>
        <taxon>Myxococcota</taxon>
        <taxon>Polyangia</taxon>
        <taxon>Nannocystales</taxon>
        <taxon>Nannocystaceae</taxon>
        <taxon>Nannocystis</taxon>
    </lineage>
</organism>
<comment type="caution">
    <text evidence="2">The sequence shown here is derived from an EMBL/GenBank/DDBJ whole genome shotgun (WGS) entry which is preliminary data.</text>
</comment>
<dbReference type="RefSeq" id="WP_271997474.1">
    <property type="nucleotide sequence ID" value="NZ_JAQNDN010000004.1"/>
</dbReference>
<sequence length="355" mass="37157">MSTARLLCLYMFAACQGPGGVASSSFGTSITTALPITTTGAGSTSDGMSTSSSGSTTSTGSSGEDSAASVAGSTTLVLDVGTEQDVENPQPAGCKGKIDFLFVISRDQIMAEEQAKLVAAFPEFIETIETKFAEFDYHIMVVDADNHWGWPECTEQCPTLEGLCGMAEDYPCDHVPSACDAELGAGTIFNAGLNAPNKPCDLASGHRYIEKGQPQLVETFTCLAQVGTSGYNRLGDAVAAAVSSVMTGSGACNEGFLRDDALLMVTIIGPPDQDSLGKPKEWADIVIGAKNGDADSVVMFRIGSEACPVYDAACRLAKYYFQYHHLSNQTDADFGPAFEIATDLVETACSAFIPG</sequence>
<evidence type="ECO:0000313" key="2">
    <source>
        <dbReference type="EMBL" id="MDC0668394.1"/>
    </source>
</evidence>
<proteinExistence type="predicted"/>
<evidence type="ECO:0000256" key="1">
    <source>
        <dbReference type="SAM" id="MobiDB-lite"/>
    </source>
</evidence>